<dbReference type="PANTHER" id="PTHR40277:SF1">
    <property type="entry name" value="BLL5419 PROTEIN"/>
    <property type="match status" value="1"/>
</dbReference>
<evidence type="ECO:0000313" key="8">
    <source>
        <dbReference type="Proteomes" id="UP000178943"/>
    </source>
</evidence>
<evidence type="ECO:0000256" key="2">
    <source>
        <dbReference type="ARBA" id="ARBA00022475"/>
    </source>
</evidence>
<keyword evidence="2" id="KW-1003">Cell membrane</keyword>
<dbReference type="GO" id="GO:0005886">
    <property type="term" value="C:plasma membrane"/>
    <property type="evidence" value="ECO:0007669"/>
    <property type="project" value="UniProtKB-SubCell"/>
</dbReference>
<gene>
    <name evidence="7" type="ORF">A2Y62_16410</name>
</gene>
<keyword evidence="3 6" id="KW-0812">Transmembrane</keyword>
<dbReference type="Pfam" id="PF03706">
    <property type="entry name" value="LPG_synthase_TM"/>
    <property type="match status" value="1"/>
</dbReference>
<evidence type="ECO:0000256" key="3">
    <source>
        <dbReference type="ARBA" id="ARBA00022692"/>
    </source>
</evidence>
<feature type="transmembrane region" description="Helical" evidence="6">
    <location>
        <begin position="145"/>
        <end position="165"/>
    </location>
</feature>
<evidence type="ECO:0000256" key="4">
    <source>
        <dbReference type="ARBA" id="ARBA00022989"/>
    </source>
</evidence>
<protein>
    <recommendedName>
        <fullName evidence="9">Flippase-like domain-containing protein</fullName>
    </recommendedName>
</protein>
<feature type="transmembrane region" description="Helical" evidence="6">
    <location>
        <begin position="12"/>
        <end position="32"/>
    </location>
</feature>
<reference evidence="7 8" key="1">
    <citation type="journal article" date="2016" name="Nat. Commun.">
        <title>Thousands of microbial genomes shed light on interconnected biogeochemical processes in an aquifer system.</title>
        <authorList>
            <person name="Anantharaman K."/>
            <person name="Brown C.T."/>
            <person name="Hug L.A."/>
            <person name="Sharon I."/>
            <person name="Castelle C.J."/>
            <person name="Probst A.J."/>
            <person name="Thomas B.C."/>
            <person name="Singh A."/>
            <person name="Wilkins M.J."/>
            <person name="Karaoz U."/>
            <person name="Brodie E.L."/>
            <person name="Williams K.H."/>
            <person name="Hubbard S.S."/>
            <person name="Banfield J.F."/>
        </authorList>
    </citation>
    <scope>NUCLEOTIDE SEQUENCE [LARGE SCALE GENOMIC DNA]</scope>
</reference>
<organism evidence="7 8">
    <name type="scientific">Candidatus Fischerbacteria bacterium RBG_13_37_8</name>
    <dbReference type="NCBI Taxonomy" id="1817863"/>
    <lineage>
        <taxon>Bacteria</taxon>
        <taxon>Candidatus Fischeribacteriota</taxon>
    </lineage>
</organism>
<dbReference type="PANTHER" id="PTHR40277">
    <property type="entry name" value="BLL5419 PROTEIN"/>
    <property type="match status" value="1"/>
</dbReference>
<name>A0A1F5VVQ6_9BACT</name>
<dbReference type="InterPro" id="IPR022791">
    <property type="entry name" value="L-PG_synthase/AglD"/>
</dbReference>
<comment type="subcellular location">
    <subcellularLocation>
        <location evidence="1">Cell membrane</location>
        <topology evidence="1">Multi-pass membrane protein</topology>
    </subcellularLocation>
</comment>
<sequence>MNSSLKKKIYLLIKILISLSLLLLLFTLKININELLVILIKARYSYLFLALIPTALLIVIKAYKWQMLVNFSLEERVKYRESLFSLLYGLAPGLLTPGRAGEILRITTMSRFSKIKLAELFLVDKFIELSSLFLIAAVGSLILKFYGLFLTTFLLFVFSIALFNFRKTLFIPLLRVISKVVHRQVQILFQEIAFRHFLYYLLMSVAVLLLDIIAFYCIINALQDVNFTACMLAFPIILAAAVIPVSISGLGVREAAAVYVLSFFKVSPEVAFNASLLIFIVGSIIPAVAGQVSFLLSSKVKVEKRG</sequence>
<dbReference type="AlphaFoldDB" id="A0A1F5VVQ6"/>
<feature type="transmembrane region" description="Helical" evidence="6">
    <location>
        <begin position="44"/>
        <end position="63"/>
    </location>
</feature>
<evidence type="ECO:0000256" key="1">
    <source>
        <dbReference type="ARBA" id="ARBA00004651"/>
    </source>
</evidence>
<evidence type="ECO:0008006" key="9">
    <source>
        <dbReference type="Google" id="ProtNLM"/>
    </source>
</evidence>
<evidence type="ECO:0000313" key="7">
    <source>
        <dbReference type="EMBL" id="OGF67499.1"/>
    </source>
</evidence>
<feature type="transmembrane region" description="Helical" evidence="6">
    <location>
        <begin position="197"/>
        <end position="219"/>
    </location>
</feature>
<dbReference type="Proteomes" id="UP000178943">
    <property type="component" value="Unassembled WGS sequence"/>
</dbReference>
<evidence type="ECO:0000256" key="6">
    <source>
        <dbReference type="SAM" id="Phobius"/>
    </source>
</evidence>
<feature type="transmembrane region" description="Helical" evidence="6">
    <location>
        <begin position="272"/>
        <end position="296"/>
    </location>
</feature>
<keyword evidence="5 6" id="KW-0472">Membrane</keyword>
<comment type="caution">
    <text evidence="7">The sequence shown here is derived from an EMBL/GenBank/DDBJ whole genome shotgun (WGS) entry which is preliminary data.</text>
</comment>
<accession>A0A1F5VVQ6</accession>
<keyword evidence="4 6" id="KW-1133">Transmembrane helix</keyword>
<proteinExistence type="predicted"/>
<dbReference type="EMBL" id="MFGW01000048">
    <property type="protein sequence ID" value="OGF67499.1"/>
    <property type="molecule type" value="Genomic_DNA"/>
</dbReference>
<evidence type="ECO:0000256" key="5">
    <source>
        <dbReference type="ARBA" id="ARBA00023136"/>
    </source>
</evidence>
<feature type="transmembrane region" description="Helical" evidence="6">
    <location>
        <begin position="231"/>
        <end position="252"/>
    </location>
</feature>
<dbReference type="STRING" id="1817863.A2Y62_16410"/>